<organism evidence="2">
    <name type="scientific">uncultured Sphingomonadaceae bacterium</name>
    <dbReference type="NCBI Taxonomy" id="169976"/>
    <lineage>
        <taxon>Bacteria</taxon>
        <taxon>Pseudomonadati</taxon>
        <taxon>Pseudomonadota</taxon>
        <taxon>Alphaproteobacteria</taxon>
        <taxon>Sphingomonadales</taxon>
        <taxon>Sphingomonadaceae</taxon>
        <taxon>environmental samples</taxon>
    </lineage>
</organism>
<keyword evidence="2" id="KW-0670">Pyruvate</keyword>
<feature type="region of interest" description="Disordered" evidence="1">
    <location>
        <begin position="1"/>
        <end position="41"/>
    </location>
</feature>
<proteinExistence type="predicted"/>
<feature type="non-terminal residue" evidence="2">
    <location>
        <position position="41"/>
    </location>
</feature>
<feature type="compositionally biased region" description="Basic residues" evidence="1">
    <location>
        <begin position="27"/>
        <end position="41"/>
    </location>
</feature>
<name>A0A6J4T3H7_9SPHN</name>
<gene>
    <name evidence="2" type="ORF">AVDCRST_MAG91-1704</name>
</gene>
<evidence type="ECO:0000313" key="2">
    <source>
        <dbReference type="EMBL" id="CAA9512271.1"/>
    </source>
</evidence>
<dbReference type="EMBL" id="CADCVX010000327">
    <property type="protein sequence ID" value="CAA9512271.1"/>
    <property type="molecule type" value="Genomic_DNA"/>
</dbReference>
<feature type="non-terminal residue" evidence="2">
    <location>
        <position position="1"/>
    </location>
</feature>
<protein>
    <submittedName>
        <fullName evidence="2">Pyruvate dehydrogenase E1 component like</fullName>
    </submittedName>
</protein>
<reference evidence="2" key="1">
    <citation type="submission" date="2020-02" db="EMBL/GenBank/DDBJ databases">
        <authorList>
            <person name="Meier V. D."/>
        </authorList>
    </citation>
    <scope>NUCLEOTIDE SEQUENCE</scope>
    <source>
        <strain evidence="2">AVDCRST_MAG91</strain>
    </source>
</reference>
<evidence type="ECO:0000256" key="1">
    <source>
        <dbReference type="SAM" id="MobiDB-lite"/>
    </source>
</evidence>
<accession>A0A6J4T3H7</accession>
<dbReference type="AlphaFoldDB" id="A0A6J4T3H7"/>
<sequence length="41" mass="4649">PRQPAGTRPLRPDRQPGRSLPPLPPRSRCHRGSCRRAVPRL</sequence>